<dbReference type="AlphaFoldDB" id="A0AAN6Y586"/>
<sequence length="107" mass="11300">DGPVIYVDVSFVAGFSLPVVCSCVNEGKKYLSGCSVNLWSLGTCPAADYNGNGSCRNPRRGVTTAVDAAPFFVPCQGQAYTFEKDITAESNGECQSGTVRCIIHPGR</sequence>
<dbReference type="InterPro" id="IPR037176">
    <property type="entry name" value="Osmotin/thaumatin-like_sf"/>
</dbReference>
<keyword evidence="2" id="KW-1185">Reference proteome</keyword>
<organism evidence="1 2">
    <name type="scientific">Rhypophila decipiens</name>
    <dbReference type="NCBI Taxonomy" id="261697"/>
    <lineage>
        <taxon>Eukaryota</taxon>
        <taxon>Fungi</taxon>
        <taxon>Dikarya</taxon>
        <taxon>Ascomycota</taxon>
        <taxon>Pezizomycotina</taxon>
        <taxon>Sordariomycetes</taxon>
        <taxon>Sordariomycetidae</taxon>
        <taxon>Sordariales</taxon>
        <taxon>Naviculisporaceae</taxon>
        <taxon>Rhypophila</taxon>
    </lineage>
</organism>
<reference evidence="1" key="2">
    <citation type="submission" date="2023-05" db="EMBL/GenBank/DDBJ databases">
        <authorList>
            <consortium name="Lawrence Berkeley National Laboratory"/>
            <person name="Steindorff A."/>
            <person name="Hensen N."/>
            <person name="Bonometti L."/>
            <person name="Westerberg I."/>
            <person name="Brannstrom I.O."/>
            <person name="Guillou S."/>
            <person name="Cros-Aarteil S."/>
            <person name="Calhoun S."/>
            <person name="Haridas S."/>
            <person name="Kuo A."/>
            <person name="Mondo S."/>
            <person name="Pangilinan J."/>
            <person name="Riley R."/>
            <person name="Labutti K."/>
            <person name="Andreopoulos B."/>
            <person name="Lipzen A."/>
            <person name="Chen C."/>
            <person name="Yanf M."/>
            <person name="Daum C."/>
            <person name="Ng V."/>
            <person name="Clum A."/>
            <person name="Ohm R."/>
            <person name="Martin F."/>
            <person name="Silar P."/>
            <person name="Natvig D."/>
            <person name="Lalanne C."/>
            <person name="Gautier V."/>
            <person name="Ament-Velasquez S.L."/>
            <person name="Kruys A."/>
            <person name="Hutchinson M.I."/>
            <person name="Powell A.J."/>
            <person name="Barry K."/>
            <person name="Miller A.N."/>
            <person name="Grigoriev I.V."/>
            <person name="Debuchy R."/>
            <person name="Gladieux P."/>
            <person name="Thoren M.H."/>
            <person name="Johannesson H."/>
        </authorList>
    </citation>
    <scope>NUCLEOTIDE SEQUENCE</scope>
    <source>
        <strain evidence="1">PSN293</strain>
    </source>
</reference>
<dbReference type="EMBL" id="MU858199">
    <property type="protein sequence ID" value="KAK4209622.1"/>
    <property type="molecule type" value="Genomic_DNA"/>
</dbReference>
<reference evidence="1" key="1">
    <citation type="journal article" date="2023" name="Mol. Phylogenet. Evol.">
        <title>Genome-scale phylogeny and comparative genomics of the fungal order Sordariales.</title>
        <authorList>
            <person name="Hensen N."/>
            <person name="Bonometti L."/>
            <person name="Westerberg I."/>
            <person name="Brannstrom I.O."/>
            <person name="Guillou S."/>
            <person name="Cros-Aarteil S."/>
            <person name="Calhoun S."/>
            <person name="Haridas S."/>
            <person name="Kuo A."/>
            <person name="Mondo S."/>
            <person name="Pangilinan J."/>
            <person name="Riley R."/>
            <person name="LaButti K."/>
            <person name="Andreopoulos B."/>
            <person name="Lipzen A."/>
            <person name="Chen C."/>
            <person name="Yan M."/>
            <person name="Daum C."/>
            <person name="Ng V."/>
            <person name="Clum A."/>
            <person name="Steindorff A."/>
            <person name="Ohm R.A."/>
            <person name="Martin F."/>
            <person name="Silar P."/>
            <person name="Natvig D.O."/>
            <person name="Lalanne C."/>
            <person name="Gautier V."/>
            <person name="Ament-Velasquez S.L."/>
            <person name="Kruys A."/>
            <person name="Hutchinson M.I."/>
            <person name="Powell A.J."/>
            <person name="Barry K."/>
            <person name="Miller A.N."/>
            <person name="Grigoriev I.V."/>
            <person name="Debuchy R."/>
            <person name="Gladieux P."/>
            <person name="Hiltunen Thoren M."/>
            <person name="Johannesson H."/>
        </authorList>
    </citation>
    <scope>NUCLEOTIDE SEQUENCE</scope>
    <source>
        <strain evidence="1">PSN293</strain>
    </source>
</reference>
<name>A0AAN6Y586_9PEZI</name>
<dbReference type="SUPFAM" id="SSF49870">
    <property type="entry name" value="Osmotin, thaumatin-like protein"/>
    <property type="match status" value="1"/>
</dbReference>
<protein>
    <submittedName>
        <fullName evidence="1">Uncharacterized protein</fullName>
    </submittedName>
</protein>
<gene>
    <name evidence="1" type="ORF">QBC37DRAFT_294255</name>
</gene>
<dbReference type="Proteomes" id="UP001301769">
    <property type="component" value="Unassembled WGS sequence"/>
</dbReference>
<comment type="caution">
    <text evidence="1">The sequence shown here is derived from an EMBL/GenBank/DDBJ whole genome shotgun (WGS) entry which is preliminary data.</text>
</comment>
<evidence type="ECO:0000313" key="1">
    <source>
        <dbReference type="EMBL" id="KAK4209622.1"/>
    </source>
</evidence>
<feature type="non-terminal residue" evidence="1">
    <location>
        <position position="1"/>
    </location>
</feature>
<evidence type="ECO:0000313" key="2">
    <source>
        <dbReference type="Proteomes" id="UP001301769"/>
    </source>
</evidence>
<accession>A0AAN6Y586</accession>
<proteinExistence type="predicted"/>